<dbReference type="STRING" id="68214.AVL59_15685"/>
<dbReference type="Proteomes" id="UP000092659">
    <property type="component" value="Chromosome"/>
</dbReference>
<dbReference type="Proteomes" id="UP001519309">
    <property type="component" value="Unassembled WGS sequence"/>
</dbReference>
<feature type="region of interest" description="Disordered" evidence="1">
    <location>
        <begin position="62"/>
        <end position="85"/>
    </location>
</feature>
<organism evidence="2 4">
    <name type="scientific">Streptomyces griseochromogenes</name>
    <dbReference type="NCBI Taxonomy" id="68214"/>
    <lineage>
        <taxon>Bacteria</taxon>
        <taxon>Bacillati</taxon>
        <taxon>Actinomycetota</taxon>
        <taxon>Actinomycetes</taxon>
        <taxon>Kitasatosporales</taxon>
        <taxon>Streptomycetaceae</taxon>
        <taxon>Streptomyces</taxon>
    </lineage>
</organism>
<evidence type="ECO:0000256" key="1">
    <source>
        <dbReference type="SAM" id="MobiDB-lite"/>
    </source>
</evidence>
<evidence type="ECO:0000313" key="4">
    <source>
        <dbReference type="Proteomes" id="UP000092659"/>
    </source>
</evidence>
<keyword evidence="5" id="KW-1185">Reference proteome</keyword>
<gene>
    <name evidence="2" type="ORF">AVL59_15685</name>
    <name evidence="3" type="ORF">J2Z21_005212</name>
</gene>
<sequence>MATERAGHTLEVYVRPGVETDGAVRVADGQGEDMCHGRHLRRAYAAGLVGGRPADLVKRGNARAAPDVPGPTSSFAATSQVGLVS</sequence>
<evidence type="ECO:0000313" key="5">
    <source>
        <dbReference type="Proteomes" id="UP001519309"/>
    </source>
</evidence>
<feature type="compositionally biased region" description="Polar residues" evidence="1">
    <location>
        <begin position="71"/>
        <end position="85"/>
    </location>
</feature>
<accession>A0A1B1AWB2</accession>
<protein>
    <submittedName>
        <fullName evidence="2">Uncharacterized protein</fullName>
    </submittedName>
</protein>
<dbReference type="EMBL" id="JAGGLP010000010">
    <property type="protein sequence ID" value="MBP2052230.1"/>
    <property type="molecule type" value="Genomic_DNA"/>
</dbReference>
<proteinExistence type="predicted"/>
<dbReference type="EMBL" id="CP016279">
    <property type="protein sequence ID" value="ANP50874.1"/>
    <property type="molecule type" value="Genomic_DNA"/>
</dbReference>
<evidence type="ECO:0000313" key="2">
    <source>
        <dbReference type="EMBL" id="ANP50874.1"/>
    </source>
</evidence>
<reference evidence="2 4" key="1">
    <citation type="submission" date="2016-06" db="EMBL/GenBank/DDBJ databases">
        <title>Complete genome sequence of Streptomyces griseochromogenes ATCC 14511, the Blasticidin S producer.</title>
        <authorList>
            <person name="Wu L."/>
        </authorList>
    </citation>
    <scope>NUCLEOTIDE SEQUENCE [LARGE SCALE GENOMIC DNA]</scope>
    <source>
        <strain evidence="2 4">ATCC 14511</strain>
    </source>
</reference>
<evidence type="ECO:0000313" key="3">
    <source>
        <dbReference type="EMBL" id="MBP2052230.1"/>
    </source>
</evidence>
<name>A0A1B1AWB2_9ACTN</name>
<dbReference type="KEGG" id="sgs:AVL59_15685"/>
<reference evidence="3 5" key="2">
    <citation type="submission" date="2021-03" db="EMBL/GenBank/DDBJ databases">
        <title>Genomic Encyclopedia of Type Strains, Phase IV (KMG-IV): sequencing the most valuable type-strain genomes for metagenomic binning, comparative biology and taxonomic classification.</title>
        <authorList>
            <person name="Goeker M."/>
        </authorList>
    </citation>
    <scope>NUCLEOTIDE SEQUENCE [LARGE SCALE GENOMIC DNA]</scope>
    <source>
        <strain evidence="3 5">DSM 40499</strain>
    </source>
</reference>
<dbReference type="AlphaFoldDB" id="A0A1B1AWB2"/>